<organism evidence="7 8">
    <name type="scientific">Pseudonocardia alaniniphila</name>
    <dbReference type="NCBI Taxonomy" id="75291"/>
    <lineage>
        <taxon>Bacteria</taxon>
        <taxon>Bacillati</taxon>
        <taxon>Actinomycetota</taxon>
        <taxon>Actinomycetes</taxon>
        <taxon>Pseudonocardiales</taxon>
        <taxon>Pseudonocardiaceae</taxon>
        <taxon>Pseudonocardia</taxon>
    </lineage>
</organism>
<feature type="domain" description="Nudix hydrolase" evidence="6">
    <location>
        <begin position="2"/>
        <end position="132"/>
    </location>
</feature>
<keyword evidence="4" id="KW-0460">Magnesium</keyword>
<comment type="similarity">
    <text evidence="2 5">Belongs to the Nudix hydrolase family.</text>
</comment>
<dbReference type="InterPro" id="IPR015797">
    <property type="entry name" value="NUDIX_hydrolase-like_dom_sf"/>
</dbReference>
<dbReference type="Pfam" id="PF00293">
    <property type="entry name" value="NUDIX"/>
    <property type="match status" value="1"/>
</dbReference>
<reference evidence="7 8" key="1">
    <citation type="submission" date="2022-03" db="EMBL/GenBank/DDBJ databases">
        <title>Pseudonocardia alaer sp. nov., a novel actinomycete isolated from reed forest soil.</title>
        <authorList>
            <person name="Wang L."/>
        </authorList>
    </citation>
    <scope>NUCLEOTIDE SEQUENCE [LARGE SCALE GENOMIC DNA]</scope>
    <source>
        <strain evidence="7 8">Y-16303</strain>
    </source>
</reference>
<accession>A0ABS9TE12</accession>
<dbReference type="RefSeq" id="WP_241036807.1">
    <property type="nucleotide sequence ID" value="NZ_BAAAJF010000036.1"/>
</dbReference>
<dbReference type="GO" id="GO:0016787">
    <property type="term" value="F:hydrolase activity"/>
    <property type="evidence" value="ECO:0007669"/>
    <property type="project" value="UniProtKB-KW"/>
</dbReference>
<dbReference type="InterPro" id="IPR020084">
    <property type="entry name" value="NUDIX_hydrolase_CS"/>
</dbReference>
<evidence type="ECO:0000256" key="3">
    <source>
        <dbReference type="ARBA" id="ARBA00022801"/>
    </source>
</evidence>
<comment type="cofactor">
    <cofactor evidence="1">
        <name>Mg(2+)</name>
        <dbReference type="ChEBI" id="CHEBI:18420"/>
    </cofactor>
</comment>
<dbReference type="Proteomes" id="UP001299970">
    <property type="component" value="Unassembled WGS sequence"/>
</dbReference>
<name>A0ABS9TE12_9PSEU</name>
<evidence type="ECO:0000313" key="8">
    <source>
        <dbReference type="Proteomes" id="UP001299970"/>
    </source>
</evidence>
<evidence type="ECO:0000256" key="4">
    <source>
        <dbReference type="ARBA" id="ARBA00022842"/>
    </source>
</evidence>
<evidence type="ECO:0000256" key="2">
    <source>
        <dbReference type="ARBA" id="ARBA00005582"/>
    </source>
</evidence>
<proteinExistence type="inferred from homology"/>
<dbReference type="InterPro" id="IPR000086">
    <property type="entry name" value="NUDIX_hydrolase_dom"/>
</dbReference>
<dbReference type="PANTHER" id="PTHR43046:SF12">
    <property type="entry name" value="GDP-MANNOSE MANNOSYL HYDROLASE"/>
    <property type="match status" value="1"/>
</dbReference>
<dbReference type="PROSITE" id="PS00893">
    <property type="entry name" value="NUDIX_BOX"/>
    <property type="match status" value="1"/>
</dbReference>
<evidence type="ECO:0000313" key="7">
    <source>
        <dbReference type="EMBL" id="MCH6166770.1"/>
    </source>
</evidence>
<evidence type="ECO:0000256" key="5">
    <source>
        <dbReference type="RuleBase" id="RU003476"/>
    </source>
</evidence>
<dbReference type="InterPro" id="IPR020476">
    <property type="entry name" value="Nudix_hydrolase"/>
</dbReference>
<dbReference type="PRINTS" id="PR00502">
    <property type="entry name" value="NUDIXFAMILY"/>
</dbReference>
<sequence>MTRALIAAGALFVDAAERVLIVEPTYKETWEIPGGMVEDGETPREGCVRELREELGLDLAPGALLVVDWAPREGVSRVLFVFDGGVLDDRQIGAISLPSDELASWTYVPPGELAPRLAPWLHRRVVAALGARAAGETWYLEYGVRAG</sequence>
<comment type="caution">
    <text evidence="7">The sequence shown here is derived from an EMBL/GenBank/DDBJ whole genome shotgun (WGS) entry which is preliminary data.</text>
</comment>
<dbReference type="SUPFAM" id="SSF55811">
    <property type="entry name" value="Nudix"/>
    <property type="match status" value="1"/>
</dbReference>
<evidence type="ECO:0000256" key="1">
    <source>
        <dbReference type="ARBA" id="ARBA00001946"/>
    </source>
</evidence>
<keyword evidence="3 5" id="KW-0378">Hydrolase</keyword>
<gene>
    <name evidence="7" type="ORF">MMF94_13865</name>
</gene>
<evidence type="ECO:0000259" key="6">
    <source>
        <dbReference type="PROSITE" id="PS51462"/>
    </source>
</evidence>
<dbReference type="CDD" id="cd18876">
    <property type="entry name" value="NUDIX_Hydrolase"/>
    <property type="match status" value="1"/>
</dbReference>
<dbReference type="PROSITE" id="PS51462">
    <property type="entry name" value="NUDIX"/>
    <property type="match status" value="1"/>
</dbReference>
<protein>
    <submittedName>
        <fullName evidence="7">NUDIX hydrolase</fullName>
    </submittedName>
</protein>
<keyword evidence="8" id="KW-1185">Reference proteome</keyword>
<dbReference type="Gene3D" id="3.90.79.10">
    <property type="entry name" value="Nucleoside Triphosphate Pyrophosphohydrolase"/>
    <property type="match status" value="1"/>
</dbReference>
<dbReference type="EMBL" id="JAKXMK010000011">
    <property type="protein sequence ID" value="MCH6166770.1"/>
    <property type="molecule type" value="Genomic_DNA"/>
</dbReference>
<dbReference type="PANTHER" id="PTHR43046">
    <property type="entry name" value="GDP-MANNOSE MANNOSYL HYDROLASE"/>
    <property type="match status" value="1"/>
</dbReference>